<proteinExistence type="predicted"/>
<keyword evidence="3" id="KW-1185">Reference proteome</keyword>
<feature type="compositionally biased region" description="Low complexity" evidence="1">
    <location>
        <begin position="35"/>
        <end position="46"/>
    </location>
</feature>
<accession>A0A8R1YRZ9</accession>
<sequence>MPTEEQAKQSLQQVVMTAYFNSCIAKAIEQGKSCGGAPTAGAASPSQMVKTSGESQPLIADPAKYK</sequence>
<gene>
    <name evidence="2" type="primary">WBGene00273333</name>
</gene>
<dbReference type="EnsemblMetazoa" id="PPA34964.1">
    <property type="protein sequence ID" value="PPA34964.1"/>
    <property type="gene ID" value="WBGene00273333"/>
</dbReference>
<dbReference type="Proteomes" id="UP000005239">
    <property type="component" value="Unassembled WGS sequence"/>
</dbReference>
<dbReference type="AlphaFoldDB" id="A0A2A6C6L1"/>
<evidence type="ECO:0000313" key="2">
    <source>
        <dbReference type="EnsemblMetazoa" id="PPA34964.1"/>
    </source>
</evidence>
<organism evidence="2 3">
    <name type="scientific">Pristionchus pacificus</name>
    <name type="common">Parasitic nematode worm</name>
    <dbReference type="NCBI Taxonomy" id="54126"/>
    <lineage>
        <taxon>Eukaryota</taxon>
        <taxon>Metazoa</taxon>
        <taxon>Ecdysozoa</taxon>
        <taxon>Nematoda</taxon>
        <taxon>Chromadorea</taxon>
        <taxon>Rhabditida</taxon>
        <taxon>Rhabditina</taxon>
        <taxon>Diplogasteromorpha</taxon>
        <taxon>Diplogasteroidea</taxon>
        <taxon>Neodiplogasteridae</taxon>
        <taxon>Pristionchus</taxon>
    </lineage>
</organism>
<feature type="region of interest" description="Disordered" evidence="1">
    <location>
        <begin position="32"/>
        <end position="66"/>
    </location>
</feature>
<evidence type="ECO:0000256" key="1">
    <source>
        <dbReference type="SAM" id="MobiDB-lite"/>
    </source>
</evidence>
<evidence type="ECO:0000313" key="3">
    <source>
        <dbReference type="Proteomes" id="UP000005239"/>
    </source>
</evidence>
<name>A0A2A6C6L1_PRIPA</name>
<accession>A0A2A6C6L1</accession>
<reference evidence="2" key="2">
    <citation type="submission" date="2022-06" db="UniProtKB">
        <authorList>
            <consortium name="EnsemblMetazoa"/>
        </authorList>
    </citation>
    <scope>IDENTIFICATION</scope>
    <source>
        <strain evidence="2">PS312</strain>
    </source>
</reference>
<protein>
    <submittedName>
        <fullName evidence="2">Uncharacterized protein</fullName>
    </submittedName>
</protein>
<reference evidence="3" key="1">
    <citation type="journal article" date="2008" name="Nat. Genet.">
        <title>The Pristionchus pacificus genome provides a unique perspective on nematode lifestyle and parasitism.</title>
        <authorList>
            <person name="Dieterich C."/>
            <person name="Clifton S.W."/>
            <person name="Schuster L.N."/>
            <person name="Chinwalla A."/>
            <person name="Delehaunty K."/>
            <person name="Dinkelacker I."/>
            <person name="Fulton L."/>
            <person name="Fulton R."/>
            <person name="Godfrey J."/>
            <person name="Minx P."/>
            <person name="Mitreva M."/>
            <person name="Roeseler W."/>
            <person name="Tian H."/>
            <person name="Witte H."/>
            <person name="Yang S.P."/>
            <person name="Wilson R.K."/>
            <person name="Sommer R.J."/>
        </authorList>
    </citation>
    <scope>NUCLEOTIDE SEQUENCE [LARGE SCALE GENOMIC DNA]</scope>
    <source>
        <strain evidence="3">PS312</strain>
    </source>
</reference>